<feature type="region of interest" description="Disordered" evidence="1">
    <location>
        <begin position="234"/>
        <end position="260"/>
    </location>
</feature>
<evidence type="ECO:0000313" key="2">
    <source>
        <dbReference type="EMBL" id="SUZ65266.1"/>
    </source>
</evidence>
<reference evidence="2" key="1">
    <citation type="submission" date="2018-05" db="EMBL/GenBank/DDBJ databases">
        <authorList>
            <person name="Lanie J.A."/>
            <person name="Ng W.-L."/>
            <person name="Kazmierczak K.M."/>
            <person name="Andrzejewski T.M."/>
            <person name="Davidsen T.M."/>
            <person name="Wayne K.J."/>
            <person name="Tettelin H."/>
            <person name="Glass J.I."/>
            <person name="Rusch D."/>
            <person name="Podicherti R."/>
            <person name="Tsui H.-C.T."/>
            <person name="Winkler M.E."/>
        </authorList>
    </citation>
    <scope>NUCLEOTIDE SEQUENCE</scope>
</reference>
<evidence type="ECO:0000256" key="1">
    <source>
        <dbReference type="SAM" id="MobiDB-lite"/>
    </source>
</evidence>
<accession>A0A381PE32</accession>
<feature type="compositionally biased region" description="Acidic residues" evidence="1">
    <location>
        <begin position="238"/>
        <end position="247"/>
    </location>
</feature>
<proteinExistence type="predicted"/>
<organism evidence="2">
    <name type="scientific">marine metagenome</name>
    <dbReference type="NCBI Taxonomy" id="408172"/>
    <lineage>
        <taxon>unclassified sequences</taxon>
        <taxon>metagenomes</taxon>
        <taxon>ecological metagenomes</taxon>
    </lineage>
</organism>
<protein>
    <submittedName>
        <fullName evidence="2">Uncharacterized protein</fullName>
    </submittedName>
</protein>
<name>A0A381PE32_9ZZZZ</name>
<dbReference type="EMBL" id="UINC01000955">
    <property type="protein sequence ID" value="SUZ65266.1"/>
    <property type="molecule type" value="Genomic_DNA"/>
</dbReference>
<gene>
    <name evidence="2" type="ORF">METZ01_LOCUS18120</name>
</gene>
<sequence>MRIKNNLLATVLFGLTALVASTVQAQSSDTARFLSLSPPEGLPIIPVMEGWVANADGTTSISFGIINRNDEATDIPLGENNFIEPAKYDGIQLTHFPAGRTVGAFAVTIPESEADIDVVWSIKTGDSDPLTVPGRRGASAYELDFILPRPQGALQPLVGIGEDGPQTAPAVGLITIIEDYPRNPVGIGQQVLLTINATDSAVRDPEDPRFEEALAMGVSFTKFQGPGDVEFTMHPDNETEQENPYAEDDPRSRFFRPPGPNELEIAGPSGIGQVYASFSEPGEYIIWTKVDVHKAPDSSNGDQCCWTNVYQRVSVQ</sequence>
<dbReference type="AlphaFoldDB" id="A0A381PE32"/>